<keyword evidence="2" id="KW-1185">Reference proteome</keyword>
<protein>
    <submittedName>
        <fullName evidence="1">Uncharacterized protein</fullName>
    </submittedName>
</protein>
<comment type="caution">
    <text evidence="1">The sequence shown here is derived from an EMBL/GenBank/DDBJ whole genome shotgun (WGS) entry which is preliminary data.</text>
</comment>
<accession>A0ABT6Y8G4</accession>
<dbReference type="EMBL" id="JASHIF010000009">
    <property type="protein sequence ID" value="MDI9859859.1"/>
    <property type="molecule type" value="Genomic_DNA"/>
</dbReference>
<gene>
    <name evidence="1" type="ORF">QM524_11620</name>
</gene>
<sequence>MKRATINIAVPYTVPVIPTSMRYSLKRDMFENEGEKFCEIQFEILCEKYIKMVPKLNPETGAPVLKSGKPVLEESIANFTTPVNFDNGSKVIPFALYLLIEQYRATKQTELLEAINEALQGFGFEGSLADFRLSVTDVE</sequence>
<evidence type="ECO:0000313" key="1">
    <source>
        <dbReference type="EMBL" id="MDI9859859.1"/>
    </source>
</evidence>
<reference evidence="1 2" key="1">
    <citation type="submission" date="2023-05" db="EMBL/GenBank/DDBJ databases">
        <title>Novel species of genus Flectobacillus isolated from stream in China.</title>
        <authorList>
            <person name="Lu H."/>
        </authorList>
    </citation>
    <scope>NUCLEOTIDE SEQUENCE [LARGE SCALE GENOMIC DNA]</scope>
    <source>
        <strain evidence="1 2">KCTC 42575</strain>
    </source>
</reference>
<name>A0ABT6Y8G4_9BACT</name>
<organism evidence="1 2">
    <name type="scientific">Flectobacillus roseus</name>
    <dbReference type="NCBI Taxonomy" id="502259"/>
    <lineage>
        <taxon>Bacteria</taxon>
        <taxon>Pseudomonadati</taxon>
        <taxon>Bacteroidota</taxon>
        <taxon>Cytophagia</taxon>
        <taxon>Cytophagales</taxon>
        <taxon>Flectobacillaceae</taxon>
        <taxon>Flectobacillus</taxon>
    </lineage>
</organism>
<evidence type="ECO:0000313" key="2">
    <source>
        <dbReference type="Proteomes" id="UP001236507"/>
    </source>
</evidence>
<dbReference type="Proteomes" id="UP001236507">
    <property type="component" value="Unassembled WGS sequence"/>
</dbReference>
<dbReference type="RefSeq" id="WP_283344721.1">
    <property type="nucleotide sequence ID" value="NZ_JASHIF010000009.1"/>
</dbReference>
<proteinExistence type="predicted"/>